<comment type="caution">
    <text evidence="4">The sequence shown here is derived from an EMBL/GenBank/DDBJ whole genome shotgun (WGS) entry which is preliminary data.</text>
</comment>
<feature type="compositionally biased region" description="Polar residues" evidence="2">
    <location>
        <begin position="550"/>
        <end position="562"/>
    </location>
</feature>
<keyword evidence="3" id="KW-0812">Transmembrane</keyword>
<feature type="transmembrane region" description="Helical" evidence="3">
    <location>
        <begin position="281"/>
        <end position="303"/>
    </location>
</feature>
<feature type="compositionally biased region" description="Basic and acidic residues" evidence="2">
    <location>
        <begin position="490"/>
        <end position="546"/>
    </location>
</feature>
<keyword evidence="3" id="KW-0472">Membrane</keyword>
<keyword evidence="3" id="KW-1133">Transmembrane helix</keyword>
<dbReference type="Proteomes" id="UP000285579">
    <property type="component" value="Unassembled WGS sequence"/>
</dbReference>
<dbReference type="AlphaFoldDB" id="A0AAQ0LXW6"/>
<evidence type="ECO:0000256" key="3">
    <source>
        <dbReference type="SAM" id="Phobius"/>
    </source>
</evidence>
<gene>
    <name evidence="4" type="ORF">BU104_12705</name>
</gene>
<proteinExistence type="predicted"/>
<evidence type="ECO:0000256" key="1">
    <source>
        <dbReference type="SAM" id="Coils"/>
    </source>
</evidence>
<evidence type="ECO:0000313" key="5">
    <source>
        <dbReference type="Proteomes" id="UP000285579"/>
    </source>
</evidence>
<feature type="region of interest" description="Disordered" evidence="2">
    <location>
        <begin position="488"/>
        <end position="562"/>
    </location>
</feature>
<keyword evidence="1" id="KW-0175">Coiled coil</keyword>
<reference evidence="4 5" key="1">
    <citation type="journal article" date="2016" name="Front. Microbiol.">
        <title>Comprehensive Phylogenetic Analysis of Bovine Non-aureus Staphylococci Species Based on Whole-Genome Sequencing.</title>
        <authorList>
            <person name="Naushad S."/>
            <person name="Barkema H.W."/>
            <person name="Luby C."/>
            <person name="Condas L.A."/>
            <person name="Nobrega D.B."/>
            <person name="Carson D.A."/>
            <person name="De Buck J."/>
        </authorList>
    </citation>
    <scope>NUCLEOTIDE SEQUENCE [LARGE SCALE GENOMIC DNA]</scope>
    <source>
        <strain evidence="4 5">SNUC 1349</strain>
    </source>
</reference>
<feature type="region of interest" description="Disordered" evidence="2">
    <location>
        <begin position="233"/>
        <end position="269"/>
    </location>
</feature>
<feature type="compositionally biased region" description="Basic and acidic residues" evidence="2">
    <location>
        <begin position="240"/>
        <end position="254"/>
    </location>
</feature>
<organism evidence="4 5">
    <name type="scientific">Staphylococcus xylosus</name>
    <dbReference type="NCBI Taxonomy" id="1288"/>
    <lineage>
        <taxon>Bacteria</taxon>
        <taxon>Bacillati</taxon>
        <taxon>Bacillota</taxon>
        <taxon>Bacilli</taxon>
        <taxon>Bacillales</taxon>
        <taxon>Staphylococcaceae</taxon>
        <taxon>Staphylococcus</taxon>
    </lineage>
</organism>
<accession>A0AAQ0LXW6</accession>
<feature type="coiled-coil region" evidence="1">
    <location>
        <begin position="193"/>
        <end position="227"/>
    </location>
</feature>
<name>A0AAQ0LXW6_STAXY</name>
<dbReference type="EMBL" id="QXUI01000011">
    <property type="protein sequence ID" value="RIM90986.1"/>
    <property type="molecule type" value="Genomic_DNA"/>
</dbReference>
<evidence type="ECO:0000313" key="4">
    <source>
        <dbReference type="EMBL" id="RIM90986.1"/>
    </source>
</evidence>
<protein>
    <submittedName>
        <fullName evidence="4">Uncharacterized protein</fullName>
    </submittedName>
</protein>
<evidence type="ECO:0000256" key="2">
    <source>
        <dbReference type="SAM" id="MobiDB-lite"/>
    </source>
</evidence>
<dbReference type="RefSeq" id="WP_119555536.1">
    <property type="nucleotide sequence ID" value="NZ_QXUI01000011.1"/>
</dbReference>
<sequence length="562" mass="65564">MIKINRNGEMEFNQNEVSYFATVSNFKRPTVTAEDLSDSYEKMLDELNYSDSVAHIVNIRAVGKYIYFDYVQNETSSFQTIRSFPFEKQMQFFRSLVDIGKLQKEKGTQILWKTDNFLISHEEGNERIKAILHSFGDFKVYDNTDEFVGVRKIILSALTKLNNITGKPNRADFINKSDEVISFAEELFTSNDLNDIELVIQAKLDEFERQREEREEEERLKLEEKSNKKGKFFNKKKTKLKEDTPKRLSSKEYLKQNLNKSVESNSDKPKKKFSLANIKKWLFSSPLNMGIFIVALLVMFLLVNTIASNSSGKSEDEKQLKQERKVKNETLNVYQEYINGNKKKAHDKFANMKYNELPTKEDKKIYVKWLIEDEKYTRALKLDNDVAYELGNKINKDNIDDIKKINGNNSNKVLTFFIASYDKDFQTQIDLANDVNLKDENVANKLAQAYTLSNQEDEFESFIKKQEKELDSDDKALKNLHSTKQYYSNEKMEYEDDKKEMDKAKKEVSEKSKAVDKAKSKDKSKAKDDLKNAREQLKSAEDKYDESYNEILNTTSNEAIEN</sequence>